<evidence type="ECO:0000313" key="2">
    <source>
        <dbReference type="Proteomes" id="UP000826661"/>
    </source>
</evidence>
<dbReference type="Proteomes" id="UP000826661">
    <property type="component" value="Chromosome I"/>
</dbReference>
<reference evidence="1 2" key="1">
    <citation type="journal article" date="2021" name="BMC Genomics">
        <title>Telomere-to-telomere genome assembly of asparaginase-producing Trichoderma simmonsii.</title>
        <authorList>
            <person name="Chung D."/>
            <person name="Kwon Y.M."/>
            <person name="Yang Y."/>
        </authorList>
    </citation>
    <scope>NUCLEOTIDE SEQUENCE [LARGE SCALE GENOMIC DNA]</scope>
    <source>
        <strain evidence="1 2">GH-Sj1</strain>
    </source>
</reference>
<name>A0A8G0KZ45_9HYPO</name>
<keyword evidence="1" id="KW-0808">Transferase</keyword>
<sequence length="190" mass="21600">MATDRPKAILGLQTRLARTFESNVSYGIYERYLERTLLWQAEEHSDLSRISYKDGTFIPSWSWMAYTGEIRYMEIPFEQVDWIKNPESPFGFSAHGAQCDSRLHAKANKLINSPKLLDRVTLDSKDYSFDQNSWKCIVAGKSKANEDSEVVHYVLLVRSVSCAPQTYERVGVGALLADHISPATESIFVI</sequence>
<accession>A0A8G0KZ45</accession>
<keyword evidence="2" id="KW-1185">Reference proteome</keyword>
<dbReference type="AlphaFoldDB" id="A0A8G0KZ45"/>
<keyword evidence="1" id="KW-0418">Kinase</keyword>
<dbReference type="PANTHER" id="PTHR33112">
    <property type="entry name" value="DOMAIN PROTEIN, PUTATIVE-RELATED"/>
    <property type="match status" value="1"/>
</dbReference>
<organism evidence="1 2">
    <name type="scientific">Trichoderma simmonsii</name>
    <dbReference type="NCBI Taxonomy" id="1491479"/>
    <lineage>
        <taxon>Eukaryota</taxon>
        <taxon>Fungi</taxon>
        <taxon>Dikarya</taxon>
        <taxon>Ascomycota</taxon>
        <taxon>Pezizomycotina</taxon>
        <taxon>Sordariomycetes</taxon>
        <taxon>Hypocreomycetidae</taxon>
        <taxon>Hypocreales</taxon>
        <taxon>Hypocreaceae</taxon>
        <taxon>Trichoderma</taxon>
    </lineage>
</organism>
<dbReference type="PANTHER" id="PTHR33112:SF10">
    <property type="entry name" value="TOL"/>
    <property type="match status" value="1"/>
</dbReference>
<evidence type="ECO:0000313" key="1">
    <source>
        <dbReference type="EMBL" id="QYS92813.1"/>
    </source>
</evidence>
<dbReference type="GO" id="GO:0016301">
    <property type="term" value="F:kinase activity"/>
    <property type="evidence" value="ECO:0007669"/>
    <property type="project" value="UniProtKB-KW"/>
</dbReference>
<dbReference type="EMBL" id="CP075864">
    <property type="protein sequence ID" value="QYS92813.1"/>
    <property type="molecule type" value="Genomic_DNA"/>
</dbReference>
<proteinExistence type="predicted"/>
<gene>
    <name evidence="1" type="ORF">H0G86_000209</name>
</gene>
<protein>
    <submittedName>
        <fullName evidence="1">Protein kinase domain-containing protein</fullName>
    </submittedName>
</protein>